<keyword evidence="1" id="KW-1133">Transmembrane helix</keyword>
<protein>
    <submittedName>
        <fullName evidence="2">YgjV family protein</fullName>
    </submittedName>
</protein>
<reference evidence="2" key="1">
    <citation type="submission" date="2020-07" db="EMBL/GenBank/DDBJ databases">
        <title>Genomic analysis of a strain of Sedimentibacter Hydroxybenzoicus DSM7310.</title>
        <authorList>
            <person name="Ma S."/>
        </authorList>
    </citation>
    <scope>NUCLEOTIDE SEQUENCE</scope>
    <source>
        <strain evidence="2">DSM 7310</strain>
    </source>
</reference>
<keyword evidence="3" id="KW-1185">Reference proteome</keyword>
<gene>
    <name evidence="2" type="ORF">HZF24_12800</name>
</gene>
<proteinExistence type="predicted"/>
<dbReference type="AlphaFoldDB" id="A0A974BKU6"/>
<feature type="transmembrane region" description="Helical" evidence="1">
    <location>
        <begin position="101"/>
        <end position="118"/>
    </location>
</feature>
<feature type="transmembrane region" description="Helical" evidence="1">
    <location>
        <begin position="38"/>
        <end position="58"/>
    </location>
</feature>
<accession>A0A974BKU6</accession>
<dbReference type="Pfam" id="PF10688">
    <property type="entry name" value="Imp-YgjV"/>
    <property type="match status" value="1"/>
</dbReference>
<dbReference type="EMBL" id="JACBNQ010000016">
    <property type="protein sequence ID" value="NYB75019.1"/>
    <property type="molecule type" value="Genomic_DNA"/>
</dbReference>
<comment type="caution">
    <text evidence="2">The sequence shown here is derived from an EMBL/GenBank/DDBJ whole genome shotgun (WGS) entry which is preliminary data.</text>
</comment>
<name>A0A974BKU6_SEDHY</name>
<dbReference type="Proteomes" id="UP000611629">
    <property type="component" value="Unassembled WGS sequence"/>
</dbReference>
<keyword evidence="1" id="KW-0812">Transmembrane</keyword>
<dbReference type="RefSeq" id="WP_179238726.1">
    <property type="nucleotide sequence ID" value="NZ_JACBNQ010000016.1"/>
</dbReference>
<feature type="transmembrane region" description="Helical" evidence="1">
    <location>
        <begin position="144"/>
        <end position="166"/>
    </location>
</feature>
<evidence type="ECO:0000256" key="1">
    <source>
        <dbReference type="SAM" id="Phobius"/>
    </source>
</evidence>
<sequence length="173" mass="19979">MYQIIAQTVGFIGTGIMFLSYQCKDNKKLFLMQMLSNIVYTLHFFMLGAISGSMNIIVSMLRNFVLLNSKHQWTRNKYWLWLFIGLHLIIVILTWNDVFSLLPAIGMIAMAVSSWTRNGKNVRMANLFINSPAWLIYDIHVRSYAGIFCEVLLLMSVIISFIRYGVKALDHDN</sequence>
<keyword evidence="1" id="KW-0472">Membrane</keyword>
<evidence type="ECO:0000313" key="2">
    <source>
        <dbReference type="EMBL" id="NYB75019.1"/>
    </source>
</evidence>
<dbReference type="InterPro" id="IPR019629">
    <property type="entry name" value="Uncharacterised_HI1736/YgjV"/>
</dbReference>
<organism evidence="2 3">
    <name type="scientific">Sedimentibacter hydroxybenzoicus DSM 7310</name>
    <dbReference type="NCBI Taxonomy" id="1123245"/>
    <lineage>
        <taxon>Bacteria</taxon>
        <taxon>Bacillati</taxon>
        <taxon>Bacillota</taxon>
        <taxon>Tissierellia</taxon>
        <taxon>Sedimentibacter</taxon>
    </lineage>
</organism>
<feature type="transmembrane region" description="Helical" evidence="1">
    <location>
        <begin position="78"/>
        <end position="95"/>
    </location>
</feature>
<evidence type="ECO:0000313" key="3">
    <source>
        <dbReference type="Proteomes" id="UP000611629"/>
    </source>
</evidence>